<comment type="subcellular location">
    <subcellularLocation>
        <location evidence="1">Membrane</location>
        <topology evidence="1">Multi-pass membrane protein</topology>
    </subcellularLocation>
</comment>
<dbReference type="PANTHER" id="PTHR11616:SF309">
    <property type="entry name" value="TRANSPORTER"/>
    <property type="match status" value="1"/>
</dbReference>
<keyword evidence="3 8" id="KW-0813">Transport</keyword>
<proteinExistence type="inferred from homology"/>
<keyword evidence="10" id="KW-1185">Reference proteome</keyword>
<feature type="transmembrane region" description="Helical" evidence="9">
    <location>
        <begin position="124"/>
        <end position="149"/>
    </location>
</feature>
<keyword evidence="7 9" id="KW-0472">Membrane</keyword>
<dbReference type="InterPro" id="IPR037272">
    <property type="entry name" value="SNS_sf"/>
</dbReference>
<evidence type="ECO:0000256" key="8">
    <source>
        <dbReference type="RuleBase" id="RU003732"/>
    </source>
</evidence>
<keyword evidence="5 8" id="KW-0769">Symport</keyword>
<feature type="transmembrane region" description="Helical" evidence="9">
    <location>
        <begin position="80"/>
        <end position="104"/>
    </location>
</feature>
<organism evidence="10 11">
    <name type="scientific">Limulus polyphemus</name>
    <name type="common">Atlantic horseshoe crab</name>
    <dbReference type="NCBI Taxonomy" id="6850"/>
    <lineage>
        <taxon>Eukaryota</taxon>
        <taxon>Metazoa</taxon>
        <taxon>Ecdysozoa</taxon>
        <taxon>Arthropoda</taxon>
        <taxon>Chelicerata</taxon>
        <taxon>Merostomata</taxon>
        <taxon>Xiphosura</taxon>
        <taxon>Limulidae</taxon>
        <taxon>Limulus</taxon>
    </lineage>
</organism>
<evidence type="ECO:0000313" key="10">
    <source>
        <dbReference type="Proteomes" id="UP000694941"/>
    </source>
</evidence>
<keyword evidence="4 8" id="KW-0812">Transmembrane</keyword>
<accession>A0ABM1C2K9</accession>
<evidence type="ECO:0000256" key="4">
    <source>
        <dbReference type="ARBA" id="ARBA00022692"/>
    </source>
</evidence>
<evidence type="ECO:0000256" key="3">
    <source>
        <dbReference type="ARBA" id="ARBA00022448"/>
    </source>
</evidence>
<evidence type="ECO:0000256" key="6">
    <source>
        <dbReference type="ARBA" id="ARBA00022989"/>
    </source>
</evidence>
<dbReference type="SUPFAM" id="SSF161070">
    <property type="entry name" value="SNF-like"/>
    <property type="match status" value="1"/>
</dbReference>
<dbReference type="PRINTS" id="PR00176">
    <property type="entry name" value="NANEUSMPORT"/>
</dbReference>
<reference evidence="11" key="1">
    <citation type="submission" date="2025-08" db="UniProtKB">
        <authorList>
            <consortium name="RefSeq"/>
        </authorList>
    </citation>
    <scope>IDENTIFICATION</scope>
    <source>
        <tissue evidence="11">Muscle</tissue>
    </source>
</reference>
<evidence type="ECO:0000256" key="2">
    <source>
        <dbReference type="ARBA" id="ARBA00006459"/>
    </source>
</evidence>
<evidence type="ECO:0000313" key="11">
    <source>
        <dbReference type="RefSeq" id="XP_013793096.2"/>
    </source>
</evidence>
<protein>
    <recommendedName>
        <fullName evidence="8">Transporter</fullName>
    </recommendedName>
</protein>
<dbReference type="InterPro" id="IPR000175">
    <property type="entry name" value="Na/ntran_symport"/>
</dbReference>
<gene>
    <name evidence="11" type="primary">LOC106477036</name>
</gene>
<keyword evidence="6 9" id="KW-1133">Transmembrane helix</keyword>
<evidence type="ECO:0000256" key="5">
    <source>
        <dbReference type="ARBA" id="ARBA00022847"/>
    </source>
</evidence>
<dbReference type="Proteomes" id="UP000694941">
    <property type="component" value="Unplaced"/>
</dbReference>
<sequence>MNTDMFKETELTREPVSTTVIVPLKKVVLRQNTEDKSIPERGHWSGKLDFIMGCISYAVGLGNVWRFPYLCYENGGGAFLFPYVVCLIICAIPLFFMEVALGQYLNCGGIGVWNLVPMFKGVGFASMTIVCLCNIYYAVIISWTLFYLVSSFTSDLPWKGCNQPWTSENCLDLEFENITGKNISFNDSSSPIQEFWE</sequence>
<comment type="similarity">
    <text evidence="2 8">Belongs to the sodium:neurotransmitter symporter (SNF) (TC 2.A.22) family.</text>
</comment>
<name>A0ABM1C2K9_LIMPO</name>
<evidence type="ECO:0000256" key="1">
    <source>
        <dbReference type="ARBA" id="ARBA00004141"/>
    </source>
</evidence>
<dbReference type="PROSITE" id="PS00610">
    <property type="entry name" value="NA_NEUROTRAN_SYMP_1"/>
    <property type="match status" value="1"/>
</dbReference>
<dbReference type="PROSITE" id="PS50267">
    <property type="entry name" value="NA_NEUROTRAN_SYMP_3"/>
    <property type="match status" value="1"/>
</dbReference>
<dbReference type="PROSITE" id="PS00754">
    <property type="entry name" value="NA_NEUROTRAN_SYMP_2"/>
    <property type="match status" value="1"/>
</dbReference>
<dbReference type="RefSeq" id="XP_013793096.2">
    <property type="nucleotide sequence ID" value="XM_013937642.2"/>
</dbReference>
<dbReference type="GeneID" id="106477036"/>
<evidence type="ECO:0000256" key="9">
    <source>
        <dbReference type="SAM" id="Phobius"/>
    </source>
</evidence>
<evidence type="ECO:0000256" key="7">
    <source>
        <dbReference type="ARBA" id="ARBA00023136"/>
    </source>
</evidence>
<dbReference type="PANTHER" id="PTHR11616">
    <property type="entry name" value="SODIUM/CHLORIDE DEPENDENT TRANSPORTER"/>
    <property type="match status" value="1"/>
</dbReference>
<dbReference type="Pfam" id="PF00209">
    <property type="entry name" value="SNF"/>
    <property type="match status" value="1"/>
</dbReference>